<dbReference type="InterPro" id="IPR000994">
    <property type="entry name" value="Pept_M24"/>
</dbReference>
<accession>A0ABU2FKA7</accession>
<evidence type="ECO:0000259" key="1">
    <source>
        <dbReference type="Pfam" id="PF00557"/>
    </source>
</evidence>
<dbReference type="CDD" id="cd01066">
    <property type="entry name" value="APP_MetAP"/>
    <property type="match status" value="1"/>
</dbReference>
<dbReference type="EMBL" id="JAMQOS010000001">
    <property type="protein sequence ID" value="MDS0280687.1"/>
    <property type="molecule type" value="Genomic_DNA"/>
</dbReference>
<dbReference type="Proteomes" id="UP001268864">
    <property type="component" value="Unassembled WGS sequence"/>
</dbReference>
<protein>
    <submittedName>
        <fullName evidence="2">M24 family metallopeptidase</fullName>
    </submittedName>
</protein>
<dbReference type="SUPFAM" id="SSF53092">
    <property type="entry name" value="Creatinase/prolidase N-terminal domain"/>
    <property type="match status" value="1"/>
</dbReference>
<name>A0ABU2FKA7_9EURY</name>
<organism evidence="2 3">
    <name type="scientific">Haloarcula onubensis</name>
    <dbReference type="NCBI Taxonomy" id="2950539"/>
    <lineage>
        <taxon>Archaea</taxon>
        <taxon>Methanobacteriati</taxon>
        <taxon>Methanobacteriota</taxon>
        <taxon>Stenosarchaea group</taxon>
        <taxon>Halobacteria</taxon>
        <taxon>Halobacteriales</taxon>
        <taxon>Haloarculaceae</taxon>
        <taxon>Haloarcula</taxon>
    </lineage>
</organism>
<dbReference type="Pfam" id="PF00557">
    <property type="entry name" value="Peptidase_M24"/>
    <property type="match status" value="1"/>
</dbReference>
<dbReference type="InterPro" id="IPR036005">
    <property type="entry name" value="Creatinase/aminopeptidase-like"/>
</dbReference>
<evidence type="ECO:0000313" key="2">
    <source>
        <dbReference type="EMBL" id="MDS0280687.1"/>
    </source>
</evidence>
<dbReference type="SUPFAM" id="SSF55920">
    <property type="entry name" value="Creatinase/aminopeptidase"/>
    <property type="match status" value="1"/>
</dbReference>
<comment type="caution">
    <text evidence="2">The sequence shown here is derived from an EMBL/GenBank/DDBJ whole genome shotgun (WGS) entry which is preliminary data.</text>
</comment>
<proteinExistence type="predicted"/>
<dbReference type="Gene3D" id="3.90.230.10">
    <property type="entry name" value="Creatinase/methionine aminopeptidase superfamily"/>
    <property type="match status" value="1"/>
</dbReference>
<evidence type="ECO:0000313" key="3">
    <source>
        <dbReference type="Proteomes" id="UP001268864"/>
    </source>
</evidence>
<keyword evidence="3" id="KW-1185">Reference proteome</keyword>
<dbReference type="InterPro" id="IPR029149">
    <property type="entry name" value="Creatin/AminoP/Spt16_N"/>
</dbReference>
<dbReference type="PANTHER" id="PTHR46112">
    <property type="entry name" value="AMINOPEPTIDASE"/>
    <property type="match status" value="1"/>
</dbReference>
<dbReference type="InterPro" id="IPR050659">
    <property type="entry name" value="Peptidase_M24B"/>
</dbReference>
<sequence length="364" mass="39664">MLTTRKYTQLDAVLAEYDADSAWFATPPAFAWLTGGGTNVVSLAGDTGVAAVGYDGENIVLVADHIEAERLREEELSVDAAVYEFDWYEEPLESAVAELITGHAVADFDLPDAETIRTPTRTFPLTDPERDRYRDLSTDAAEVVERVARDVTPVMTERGAAADLAHGLRQRKIDPLVVLVGGADRSQRYRHFTPGDATLDEYATLTVVGRRAGLHACLTRTVAFETPSWLPERFASTQRVAATALRATQRVGRDGGTAGDVFAEIQEAYAAAGYPDEWHEHHQGGMTGYGGREWFARPDSAERVTPGSAYAWNPTIQGTKVEDTALVTDDGVESLTLTGEWPTTAVDPFGDGDPVELPVPMYRD</sequence>
<dbReference type="RefSeq" id="WP_310898533.1">
    <property type="nucleotide sequence ID" value="NZ_JAMQOS010000001.1"/>
</dbReference>
<gene>
    <name evidence="2" type="ORF">NDI86_01040</name>
</gene>
<feature type="domain" description="Peptidase M24" evidence="1">
    <location>
        <begin position="140"/>
        <end position="329"/>
    </location>
</feature>
<dbReference type="PANTHER" id="PTHR46112:SF2">
    <property type="entry name" value="XAA-PRO AMINOPEPTIDASE P-RELATED"/>
    <property type="match status" value="1"/>
</dbReference>
<reference evidence="2 3" key="1">
    <citation type="submission" date="2022-06" db="EMBL/GenBank/DDBJ databases">
        <title>Halomicroarcula sp. a new haloarchaeum isolate from saline soil.</title>
        <authorList>
            <person name="Strakova D."/>
            <person name="Galisteo C."/>
            <person name="Sanchez-Porro C."/>
            <person name="Ventosa A."/>
        </authorList>
    </citation>
    <scope>NUCLEOTIDE SEQUENCE [LARGE SCALE GENOMIC DNA]</scope>
    <source>
        <strain evidence="2 3">S3CR25-11</strain>
    </source>
</reference>